<organism evidence="2 3">
    <name type="scientific">Segatella oris</name>
    <dbReference type="NCBI Taxonomy" id="28135"/>
    <lineage>
        <taxon>Bacteria</taxon>
        <taxon>Pseudomonadati</taxon>
        <taxon>Bacteroidota</taxon>
        <taxon>Bacteroidia</taxon>
        <taxon>Bacteroidales</taxon>
        <taxon>Prevotellaceae</taxon>
        <taxon>Segatella</taxon>
    </lineage>
</organism>
<evidence type="ECO:0000313" key="3">
    <source>
        <dbReference type="Proteomes" id="UP000274578"/>
    </source>
</evidence>
<reference evidence="2 3" key="1">
    <citation type="submission" date="2018-12" db="EMBL/GenBank/DDBJ databases">
        <authorList>
            <consortium name="Pathogen Informatics"/>
        </authorList>
    </citation>
    <scope>NUCLEOTIDE SEQUENCE [LARGE SCALE GENOMIC DNA]</scope>
    <source>
        <strain evidence="2 3">NCTC13071</strain>
    </source>
</reference>
<accession>A0A3S4V8R5</accession>
<dbReference type="InterPro" id="IPR009045">
    <property type="entry name" value="Zn_M74/Hedgehog-like"/>
</dbReference>
<evidence type="ECO:0000259" key="1">
    <source>
        <dbReference type="Pfam" id="PF08291"/>
    </source>
</evidence>
<dbReference type="InterPro" id="IPR013230">
    <property type="entry name" value="Peptidase_M15A_C"/>
</dbReference>
<dbReference type="AlphaFoldDB" id="A0A3S4V8R5"/>
<evidence type="ECO:0000313" key="2">
    <source>
        <dbReference type="EMBL" id="VEH14782.1"/>
    </source>
</evidence>
<name>A0A3S4V8R5_9BACT</name>
<dbReference type="Pfam" id="PF08291">
    <property type="entry name" value="Peptidase_M15_3"/>
    <property type="match status" value="1"/>
</dbReference>
<dbReference type="Gene3D" id="3.30.1380.10">
    <property type="match status" value="1"/>
</dbReference>
<gene>
    <name evidence="2" type="ORF">NCTC13071_00766</name>
</gene>
<dbReference type="KEGG" id="poc:NCTC13071_00766"/>
<dbReference type="SUPFAM" id="SSF55166">
    <property type="entry name" value="Hedgehog/DD-peptidase"/>
    <property type="match status" value="1"/>
</dbReference>
<protein>
    <submittedName>
        <fullName evidence="2">Peptidase M15</fullName>
    </submittedName>
</protein>
<dbReference type="Proteomes" id="UP000274578">
    <property type="component" value="Chromosome 1"/>
</dbReference>
<proteinExistence type="predicted"/>
<sequence>MLILYLCNVFRITIFLDLNTQEKMKETTMEMYSPHFSKQEMQRSGMAIRLGIENKPGREEEENLKALCLNVLEPLRKRFGRIIITSGYRSEALNKAVFGEPSSQHLKGEAADIHIPNEEVGRRYFRFIKYVLDYDQLLFERRLSNGCMWLHVSYCRDRKHNRHEAVEMNF</sequence>
<dbReference type="EMBL" id="LR134384">
    <property type="protein sequence ID" value="VEH14782.1"/>
    <property type="molecule type" value="Genomic_DNA"/>
</dbReference>
<feature type="domain" description="Peptidase M15A C-terminal" evidence="1">
    <location>
        <begin position="34"/>
        <end position="119"/>
    </location>
</feature>